<evidence type="ECO:0000313" key="1">
    <source>
        <dbReference type="EMBL" id="VFJ45417.1"/>
    </source>
</evidence>
<proteinExistence type="predicted"/>
<name>A0A450S181_9GAMM</name>
<protein>
    <recommendedName>
        <fullName evidence="2">PIN domain-containing protein</fullName>
    </recommendedName>
</protein>
<dbReference type="EMBL" id="CAADEY010000011">
    <property type="protein sequence ID" value="VFJ45417.1"/>
    <property type="molecule type" value="Genomic_DNA"/>
</dbReference>
<gene>
    <name evidence="1" type="ORF">BECKDK2373C_GA0170839_101111</name>
</gene>
<reference evidence="1" key="1">
    <citation type="submission" date="2019-02" db="EMBL/GenBank/DDBJ databases">
        <authorList>
            <person name="Gruber-Vodicka R. H."/>
            <person name="Seah K. B. B."/>
        </authorList>
    </citation>
    <scope>NUCLEOTIDE SEQUENCE</scope>
    <source>
        <strain evidence="1">BECK_DK161</strain>
    </source>
</reference>
<evidence type="ECO:0008006" key="2">
    <source>
        <dbReference type="Google" id="ProtNLM"/>
    </source>
</evidence>
<accession>A0A450S181</accession>
<sequence length="160" mass="18374">MRIYLDNCCFNRPFDDQSSLTIRLETEAKLDIQEKIKSGIFALGWSYILDHENSANPSVERWMEIQAWKSIADSFVSETPEILANMHTLTGIGLKPLDSLHIACAVSLEYEYFLTVELYAKVASHPLTTLKTSSKYSFIPYKLRFLVSFRLVMKHDPTFA</sequence>
<organism evidence="1">
    <name type="scientific">Candidatus Kentrum sp. DK</name>
    <dbReference type="NCBI Taxonomy" id="2126562"/>
    <lineage>
        <taxon>Bacteria</taxon>
        <taxon>Pseudomonadati</taxon>
        <taxon>Pseudomonadota</taxon>
        <taxon>Gammaproteobacteria</taxon>
        <taxon>Candidatus Kentrum</taxon>
    </lineage>
</organism>
<dbReference type="AlphaFoldDB" id="A0A450S181"/>